<accession>A0ABT6ML69</accession>
<dbReference type="SMART" id="SM00240">
    <property type="entry name" value="FHA"/>
    <property type="match status" value="1"/>
</dbReference>
<comment type="caution">
    <text evidence="3">The sequence shown here is derived from an EMBL/GenBank/DDBJ whole genome shotgun (WGS) entry which is preliminary data.</text>
</comment>
<name>A0ABT6ML69_9NOCA</name>
<evidence type="ECO:0000259" key="2">
    <source>
        <dbReference type="PROSITE" id="PS50006"/>
    </source>
</evidence>
<dbReference type="Proteomes" id="UP001160334">
    <property type="component" value="Unassembled WGS sequence"/>
</dbReference>
<dbReference type="InterPro" id="IPR000253">
    <property type="entry name" value="FHA_dom"/>
</dbReference>
<feature type="domain" description="FHA" evidence="2">
    <location>
        <begin position="85"/>
        <end position="137"/>
    </location>
</feature>
<proteinExistence type="predicted"/>
<protein>
    <recommendedName>
        <fullName evidence="2">FHA domain-containing protein</fullName>
    </recommendedName>
</protein>
<keyword evidence="1" id="KW-0597">Phosphoprotein</keyword>
<evidence type="ECO:0000256" key="1">
    <source>
        <dbReference type="ARBA" id="ARBA00022553"/>
    </source>
</evidence>
<dbReference type="PROSITE" id="PS50006">
    <property type="entry name" value="FHA_DOMAIN"/>
    <property type="match status" value="1"/>
</dbReference>
<keyword evidence="4" id="KW-1185">Reference proteome</keyword>
<dbReference type="CDD" id="cd00060">
    <property type="entry name" value="FHA"/>
    <property type="match status" value="1"/>
</dbReference>
<dbReference type="SUPFAM" id="SSF49879">
    <property type="entry name" value="SMAD/FHA domain"/>
    <property type="match status" value="1"/>
</dbReference>
<dbReference type="Pfam" id="PF00498">
    <property type="entry name" value="FHA"/>
    <property type="match status" value="1"/>
</dbReference>
<evidence type="ECO:0000313" key="3">
    <source>
        <dbReference type="EMBL" id="MDH6285060.1"/>
    </source>
</evidence>
<reference evidence="3 4" key="1">
    <citation type="submission" date="2023-04" db="EMBL/GenBank/DDBJ databases">
        <title>Forest soil microbial communities from Buena Vista Peninsula, Colon Province, Panama.</title>
        <authorList>
            <person name="Bouskill N."/>
        </authorList>
    </citation>
    <scope>NUCLEOTIDE SEQUENCE [LARGE SCALE GENOMIC DNA]</scope>
    <source>
        <strain evidence="3 4">CFH S0262</strain>
    </source>
</reference>
<dbReference type="EMBL" id="JARXVC010000036">
    <property type="protein sequence ID" value="MDH6285060.1"/>
    <property type="molecule type" value="Genomic_DNA"/>
</dbReference>
<dbReference type="InterPro" id="IPR008984">
    <property type="entry name" value="SMAD_FHA_dom_sf"/>
</dbReference>
<gene>
    <name evidence="3" type="ORF">M2280_006324</name>
</gene>
<organism evidence="3 4">
    <name type="scientific">Prescottella agglutinans</name>
    <dbReference type="NCBI Taxonomy" id="1644129"/>
    <lineage>
        <taxon>Bacteria</taxon>
        <taxon>Bacillati</taxon>
        <taxon>Actinomycetota</taxon>
        <taxon>Actinomycetes</taxon>
        <taxon>Mycobacteriales</taxon>
        <taxon>Nocardiaceae</taxon>
        <taxon>Prescottella</taxon>
    </lineage>
</organism>
<sequence>MNSDPVTCRCGSVSDRIVYAQCPHCGTDLWDDMSVNVESSAQLESEERAATAPRTVIDSPIQTSRMGRVVVANGASLAVEAGEILLLGRDEAYPASSTFAQYPNVSRRHGLLRFDGTAFHITDTESANGTFVGEVQIPPNTEYEIRSGQTVRLAADVLLDLYLD</sequence>
<dbReference type="Gene3D" id="2.60.200.20">
    <property type="match status" value="1"/>
</dbReference>
<evidence type="ECO:0000313" key="4">
    <source>
        <dbReference type="Proteomes" id="UP001160334"/>
    </source>
</evidence>